<dbReference type="Proteomes" id="UP000239352">
    <property type="component" value="Unassembled WGS sequence"/>
</dbReference>
<dbReference type="InterPro" id="IPR024520">
    <property type="entry name" value="DUF3558"/>
</dbReference>
<protein>
    <submittedName>
        <fullName evidence="2">DUF3558 domain-containing protein</fullName>
    </submittedName>
</protein>
<dbReference type="AlphaFoldDB" id="A0A2T0GXQ6"/>
<dbReference type="InParanoid" id="A0A2T0GXQ6"/>
<organism evidence="2 3">
    <name type="scientific">Actinopolyspora mortivallis</name>
    <dbReference type="NCBI Taxonomy" id="33906"/>
    <lineage>
        <taxon>Bacteria</taxon>
        <taxon>Bacillati</taxon>
        <taxon>Actinomycetota</taxon>
        <taxon>Actinomycetes</taxon>
        <taxon>Actinopolysporales</taxon>
        <taxon>Actinopolysporaceae</taxon>
        <taxon>Actinopolyspora</taxon>
    </lineage>
</organism>
<comment type="caution">
    <text evidence="2">The sequence shown here is derived from an EMBL/GenBank/DDBJ whole genome shotgun (WGS) entry which is preliminary data.</text>
</comment>
<proteinExistence type="predicted"/>
<accession>A0A2T0GXQ6</accession>
<dbReference type="RefSeq" id="WP_106113269.1">
    <property type="nucleotide sequence ID" value="NZ_PVSR01000008.1"/>
</dbReference>
<gene>
    <name evidence="2" type="ORF">CEP50_07830</name>
</gene>
<feature type="compositionally biased region" description="Low complexity" evidence="1">
    <location>
        <begin position="22"/>
        <end position="41"/>
    </location>
</feature>
<sequence>MSLCVGTLLLAGCGGGGDTPTEETGTSSASSSVEPSPSSTREVPEEERRRLGRLSADELCELVERAEPEGLDFPVREGSPERLSSDARVRGCRFSDEEGERSLLVASQPEGLHDVGRSEVTELPVESSSSRHVDDCAVYSAVTGATLQVTVVDPEAGSGRCDTAVEISREVLRPLAY</sequence>
<evidence type="ECO:0000313" key="2">
    <source>
        <dbReference type="EMBL" id="PRW63877.1"/>
    </source>
</evidence>
<evidence type="ECO:0000256" key="1">
    <source>
        <dbReference type="SAM" id="MobiDB-lite"/>
    </source>
</evidence>
<name>A0A2T0GXQ6_ACTMO</name>
<dbReference type="EMBL" id="PVSR01000008">
    <property type="protein sequence ID" value="PRW63877.1"/>
    <property type="molecule type" value="Genomic_DNA"/>
</dbReference>
<feature type="region of interest" description="Disordered" evidence="1">
    <location>
        <begin position="11"/>
        <end position="54"/>
    </location>
</feature>
<evidence type="ECO:0000313" key="3">
    <source>
        <dbReference type="Proteomes" id="UP000239352"/>
    </source>
</evidence>
<dbReference type="Pfam" id="PF12079">
    <property type="entry name" value="DUF3558"/>
    <property type="match status" value="1"/>
</dbReference>
<reference evidence="2 3" key="1">
    <citation type="submission" date="2018-03" db="EMBL/GenBank/DDBJ databases">
        <title>Actinopolyspora mortivallis from Sahara, screening for active biomolecules.</title>
        <authorList>
            <person name="Selama O."/>
            <person name="Wellington E.M.H."/>
            <person name="Hacene H."/>
        </authorList>
    </citation>
    <scope>NUCLEOTIDE SEQUENCE [LARGE SCALE GENOMIC DNA]</scope>
    <source>
        <strain evidence="2 3">M5A</strain>
    </source>
</reference>
<keyword evidence="3" id="KW-1185">Reference proteome</keyword>